<reference evidence="9" key="1">
    <citation type="submission" date="2021-08" db="EMBL/GenBank/DDBJ databases">
        <authorList>
            <person name="Stevens D.C."/>
        </authorList>
    </citation>
    <scope>NUCLEOTIDE SEQUENCE</scope>
    <source>
        <strain evidence="9">DSM 53165</strain>
    </source>
</reference>
<keyword evidence="4 6" id="KW-0238">DNA-binding</keyword>
<dbReference type="InterPro" id="IPR007627">
    <property type="entry name" value="RNA_pol_sigma70_r2"/>
</dbReference>
<accession>A0ABS7THQ4</accession>
<dbReference type="Pfam" id="PF04542">
    <property type="entry name" value="Sigma70_r2"/>
    <property type="match status" value="1"/>
</dbReference>
<sequence>MTRNARTMDQALPIADLFAADATTDAAHASEARASEYLTTEEQLVLAGARAGNPRALRQFYEAHQSQVRGHLYRLLGPDSEIDDIVQTVFARAFAALGTFKGNSALSTWLYRITTNTTHNLLRQRFRRNRVKSAFQWWTDGRDAHLHSGRVDVRGEAERLLQRLAPDLREVFVFYHYEGLTLQEISQILDKPVSTVGDRLTRARKRLHDLVHGDA</sequence>
<evidence type="ECO:0000256" key="4">
    <source>
        <dbReference type="ARBA" id="ARBA00023125"/>
    </source>
</evidence>
<dbReference type="EMBL" id="JAIRAU010000001">
    <property type="protein sequence ID" value="MBZ5707711.1"/>
    <property type="molecule type" value="Genomic_DNA"/>
</dbReference>
<dbReference type="Gene3D" id="1.10.1740.10">
    <property type="match status" value="1"/>
</dbReference>
<dbReference type="InterPro" id="IPR039425">
    <property type="entry name" value="RNA_pol_sigma-70-like"/>
</dbReference>
<dbReference type="Pfam" id="PF08281">
    <property type="entry name" value="Sigma70_r4_2"/>
    <property type="match status" value="1"/>
</dbReference>
<dbReference type="PROSITE" id="PS01063">
    <property type="entry name" value="SIGMA70_ECF"/>
    <property type="match status" value="1"/>
</dbReference>
<comment type="similarity">
    <text evidence="1 6">Belongs to the sigma-70 factor family. ECF subfamily.</text>
</comment>
<evidence type="ECO:0000313" key="9">
    <source>
        <dbReference type="EMBL" id="MBZ5707711.1"/>
    </source>
</evidence>
<proteinExistence type="inferred from homology"/>
<dbReference type="InterPro" id="IPR013249">
    <property type="entry name" value="RNA_pol_sigma70_r4_t2"/>
</dbReference>
<evidence type="ECO:0000256" key="3">
    <source>
        <dbReference type="ARBA" id="ARBA00023082"/>
    </source>
</evidence>
<dbReference type="InterPro" id="IPR036388">
    <property type="entry name" value="WH-like_DNA-bd_sf"/>
</dbReference>
<keyword evidence="3 6" id="KW-0731">Sigma factor</keyword>
<dbReference type="SUPFAM" id="SSF88659">
    <property type="entry name" value="Sigma3 and sigma4 domains of RNA polymerase sigma factors"/>
    <property type="match status" value="1"/>
</dbReference>
<name>A0ABS7THQ4_9BACT</name>
<dbReference type="SUPFAM" id="SSF88946">
    <property type="entry name" value="Sigma2 domain of RNA polymerase sigma factors"/>
    <property type="match status" value="1"/>
</dbReference>
<dbReference type="Proteomes" id="UP001139031">
    <property type="component" value="Unassembled WGS sequence"/>
</dbReference>
<dbReference type="NCBIfam" id="TIGR02937">
    <property type="entry name" value="sigma70-ECF"/>
    <property type="match status" value="1"/>
</dbReference>
<evidence type="ECO:0000256" key="2">
    <source>
        <dbReference type="ARBA" id="ARBA00023015"/>
    </source>
</evidence>
<feature type="domain" description="RNA polymerase sigma-70 region 2" evidence="7">
    <location>
        <begin position="60"/>
        <end position="125"/>
    </location>
</feature>
<dbReference type="PANTHER" id="PTHR43133">
    <property type="entry name" value="RNA POLYMERASE ECF-TYPE SIGMA FACTO"/>
    <property type="match status" value="1"/>
</dbReference>
<keyword evidence="2 6" id="KW-0805">Transcription regulation</keyword>
<evidence type="ECO:0000259" key="8">
    <source>
        <dbReference type="Pfam" id="PF08281"/>
    </source>
</evidence>
<protein>
    <recommendedName>
        <fullName evidence="6">RNA polymerase sigma factor</fullName>
    </recommendedName>
</protein>
<dbReference type="CDD" id="cd06171">
    <property type="entry name" value="Sigma70_r4"/>
    <property type="match status" value="1"/>
</dbReference>
<dbReference type="PANTHER" id="PTHR43133:SF51">
    <property type="entry name" value="RNA POLYMERASE SIGMA FACTOR"/>
    <property type="match status" value="1"/>
</dbReference>
<dbReference type="InterPro" id="IPR014284">
    <property type="entry name" value="RNA_pol_sigma-70_dom"/>
</dbReference>
<feature type="domain" description="RNA polymerase sigma factor 70 region 4 type 2" evidence="8">
    <location>
        <begin position="156"/>
        <end position="207"/>
    </location>
</feature>
<dbReference type="RefSeq" id="WP_224189474.1">
    <property type="nucleotide sequence ID" value="NZ_JAIRAU010000001.1"/>
</dbReference>
<evidence type="ECO:0000256" key="1">
    <source>
        <dbReference type="ARBA" id="ARBA00010641"/>
    </source>
</evidence>
<dbReference type="InterPro" id="IPR000838">
    <property type="entry name" value="RNA_pol_sigma70_ECF_CS"/>
</dbReference>
<evidence type="ECO:0000256" key="6">
    <source>
        <dbReference type="RuleBase" id="RU000716"/>
    </source>
</evidence>
<comment type="caution">
    <text evidence="9">The sequence shown here is derived from an EMBL/GenBank/DDBJ whole genome shotgun (WGS) entry which is preliminary data.</text>
</comment>
<evidence type="ECO:0000256" key="5">
    <source>
        <dbReference type="ARBA" id="ARBA00023163"/>
    </source>
</evidence>
<gene>
    <name evidence="9" type="ORF">K7C98_00470</name>
</gene>
<dbReference type="InterPro" id="IPR013325">
    <property type="entry name" value="RNA_pol_sigma_r2"/>
</dbReference>
<dbReference type="Gene3D" id="1.10.10.10">
    <property type="entry name" value="Winged helix-like DNA-binding domain superfamily/Winged helix DNA-binding domain"/>
    <property type="match status" value="1"/>
</dbReference>
<evidence type="ECO:0000313" key="10">
    <source>
        <dbReference type="Proteomes" id="UP001139031"/>
    </source>
</evidence>
<evidence type="ECO:0000259" key="7">
    <source>
        <dbReference type="Pfam" id="PF04542"/>
    </source>
</evidence>
<keyword evidence="10" id="KW-1185">Reference proteome</keyword>
<organism evidence="9 10">
    <name type="scientific">Nannocystis pusilla</name>
    <dbReference type="NCBI Taxonomy" id="889268"/>
    <lineage>
        <taxon>Bacteria</taxon>
        <taxon>Pseudomonadati</taxon>
        <taxon>Myxococcota</taxon>
        <taxon>Polyangia</taxon>
        <taxon>Nannocystales</taxon>
        <taxon>Nannocystaceae</taxon>
        <taxon>Nannocystis</taxon>
    </lineage>
</organism>
<dbReference type="InterPro" id="IPR013324">
    <property type="entry name" value="RNA_pol_sigma_r3/r4-like"/>
</dbReference>
<keyword evidence="5 6" id="KW-0804">Transcription</keyword>